<feature type="signal peptide" evidence="2">
    <location>
        <begin position="1"/>
        <end position="19"/>
    </location>
</feature>
<dbReference type="Pfam" id="PF07589">
    <property type="entry name" value="PEP-CTERM"/>
    <property type="match status" value="1"/>
</dbReference>
<protein>
    <submittedName>
        <fullName evidence="4">PEP-CTERM sorting domain-containing protein</fullName>
    </submittedName>
</protein>
<dbReference type="EMBL" id="CP059851">
    <property type="protein sequence ID" value="QMW23372.1"/>
    <property type="molecule type" value="Genomic_DNA"/>
</dbReference>
<gene>
    <name evidence="4" type="ORF">H3309_02395</name>
</gene>
<organism evidence="4 5">
    <name type="scientific">Sandaracinobacteroides saxicola</name>
    <dbReference type="NCBI Taxonomy" id="2759707"/>
    <lineage>
        <taxon>Bacteria</taxon>
        <taxon>Pseudomonadati</taxon>
        <taxon>Pseudomonadota</taxon>
        <taxon>Alphaproteobacteria</taxon>
        <taxon>Sphingomonadales</taxon>
        <taxon>Sphingosinicellaceae</taxon>
        <taxon>Sandaracinobacteroides</taxon>
    </lineage>
</organism>
<evidence type="ECO:0000256" key="2">
    <source>
        <dbReference type="SAM" id="SignalP"/>
    </source>
</evidence>
<name>A0A7G5IJ30_9SPHN</name>
<evidence type="ECO:0000259" key="3">
    <source>
        <dbReference type="Pfam" id="PF07589"/>
    </source>
</evidence>
<feature type="chain" id="PRO_5028888486" evidence="2">
    <location>
        <begin position="20"/>
        <end position="180"/>
    </location>
</feature>
<feature type="domain" description="Ice-binding protein C-terminal" evidence="3">
    <location>
        <begin position="149"/>
        <end position="172"/>
    </location>
</feature>
<keyword evidence="1" id="KW-0812">Transmembrane</keyword>
<reference evidence="4 5" key="1">
    <citation type="submission" date="2020-07" db="EMBL/GenBank/DDBJ databases">
        <title>Complete genome sequence for Sandaracinobacter sp. M6.</title>
        <authorList>
            <person name="Tang Y."/>
            <person name="Liu Q."/>
            <person name="Guo Z."/>
            <person name="Lei P."/>
            <person name="Huang B."/>
        </authorList>
    </citation>
    <scope>NUCLEOTIDE SEQUENCE [LARGE SCALE GENOMIC DNA]</scope>
    <source>
        <strain evidence="4 5">M6</strain>
    </source>
</reference>
<dbReference type="Proteomes" id="UP000515292">
    <property type="component" value="Chromosome"/>
</dbReference>
<evidence type="ECO:0000313" key="5">
    <source>
        <dbReference type="Proteomes" id="UP000515292"/>
    </source>
</evidence>
<evidence type="ECO:0000313" key="4">
    <source>
        <dbReference type="EMBL" id="QMW23372.1"/>
    </source>
</evidence>
<sequence length="180" mass="19445">MKYMMMGLAAVVLAGPAAAVRIVEREYRLSAPSFNGDGRDGEVVVARWQFGVMPDEVITKALFSSRFGNEVADSSSVGTVSVNGIEVGYCGGPGEACWDGPGAPIRFEFEQSQFARLLGSIVVRYRQTDCCVIRLGSSELMIRTAQAVVPEPATWAMMIAGFGLVGMVVRRRRDGMARLV</sequence>
<keyword evidence="5" id="KW-1185">Reference proteome</keyword>
<feature type="transmembrane region" description="Helical" evidence="1">
    <location>
        <begin position="152"/>
        <end position="169"/>
    </location>
</feature>
<dbReference type="NCBIfam" id="NF035944">
    <property type="entry name" value="PEPxxWA-CTERM"/>
    <property type="match status" value="1"/>
</dbReference>
<keyword evidence="1" id="KW-0472">Membrane</keyword>
<dbReference type="KEGG" id="sand:H3309_02395"/>
<dbReference type="NCBIfam" id="TIGR02595">
    <property type="entry name" value="PEP_CTERM"/>
    <property type="match status" value="1"/>
</dbReference>
<keyword evidence="1" id="KW-1133">Transmembrane helix</keyword>
<evidence type="ECO:0000256" key="1">
    <source>
        <dbReference type="SAM" id="Phobius"/>
    </source>
</evidence>
<keyword evidence="2" id="KW-0732">Signal</keyword>
<dbReference type="AlphaFoldDB" id="A0A7G5IJ30"/>
<proteinExistence type="predicted"/>
<dbReference type="InterPro" id="IPR013424">
    <property type="entry name" value="Ice-binding_C"/>
</dbReference>
<accession>A0A7G5IJ30</accession>